<gene>
    <name evidence="1" type="ORF">FGO68_gene4106</name>
</gene>
<name>A0A8J8P4Z8_HALGN</name>
<evidence type="ECO:0000313" key="2">
    <source>
        <dbReference type="Proteomes" id="UP000785679"/>
    </source>
</evidence>
<evidence type="ECO:0000313" key="1">
    <source>
        <dbReference type="EMBL" id="TNV85691.1"/>
    </source>
</evidence>
<proteinExistence type="predicted"/>
<dbReference type="EMBL" id="RRYP01001622">
    <property type="protein sequence ID" value="TNV85691.1"/>
    <property type="molecule type" value="Genomic_DNA"/>
</dbReference>
<accession>A0A8J8P4Z8</accession>
<dbReference type="Proteomes" id="UP000785679">
    <property type="component" value="Unassembled WGS sequence"/>
</dbReference>
<protein>
    <submittedName>
        <fullName evidence="1">Uncharacterized protein</fullName>
    </submittedName>
</protein>
<keyword evidence="2" id="KW-1185">Reference proteome</keyword>
<sequence>MRNRLCQTQQGKLYNNKFQLIIGVGITLESLCERYRYLCHLTKEGQFVNLDLNQEAILLKCQRHNEVMQDQSLQPKYLRALERAEAAMSLFDSTSEPFITEHLDFN</sequence>
<organism evidence="1 2">
    <name type="scientific">Halteria grandinella</name>
    <dbReference type="NCBI Taxonomy" id="5974"/>
    <lineage>
        <taxon>Eukaryota</taxon>
        <taxon>Sar</taxon>
        <taxon>Alveolata</taxon>
        <taxon>Ciliophora</taxon>
        <taxon>Intramacronucleata</taxon>
        <taxon>Spirotrichea</taxon>
        <taxon>Stichotrichia</taxon>
        <taxon>Sporadotrichida</taxon>
        <taxon>Halteriidae</taxon>
        <taxon>Halteria</taxon>
    </lineage>
</organism>
<dbReference type="OrthoDB" id="325494at2759"/>
<dbReference type="AlphaFoldDB" id="A0A8J8P4Z8"/>
<reference evidence="1" key="1">
    <citation type="submission" date="2019-06" db="EMBL/GenBank/DDBJ databases">
        <authorList>
            <person name="Zheng W."/>
        </authorList>
    </citation>
    <scope>NUCLEOTIDE SEQUENCE</scope>
    <source>
        <strain evidence="1">QDHG01</strain>
    </source>
</reference>
<comment type="caution">
    <text evidence="1">The sequence shown here is derived from an EMBL/GenBank/DDBJ whole genome shotgun (WGS) entry which is preliminary data.</text>
</comment>